<keyword evidence="2" id="KW-1185">Reference proteome</keyword>
<dbReference type="EMBL" id="JBHSLV010000032">
    <property type="protein sequence ID" value="MFC5394589.1"/>
    <property type="molecule type" value="Genomic_DNA"/>
</dbReference>
<dbReference type="Pfam" id="PF19799">
    <property type="entry name" value="DUF6282"/>
    <property type="match status" value="1"/>
</dbReference>
<proteinExistence type="predicted"/>
<dbReference type="InterPro" id="IPR032466">
    <property type="entry name" value="Metal_Hydrolase"/>
</dbReference>
<organism evidence="1 2">
    <name type="scientific">Bosea vestrisii</name>
    <dbReference type="NCBI Taxonomy" id="151416"/>
    <lineage>
        <taxon>Bacteria</taxon>
        <taxon>Pseudomonadati</taxon>
        <taxon>Pseudomonadota</taxon>
        <taxon>Alphaproteobacteria</taxon>
        <taxon>Hyphomicrobiales</taxon>
        <taxon>Boseaceae</taxon>
        <taxon>Bosea</taxon>
    </lineage>
</organism>
<dbReference type="Proteomes" id="UP001596104">
    <property type="component" value="Unassembled WGS sequence"/>
</dbReference>
<evidence type="ECO:0000313" key="2">
    <source>
        <dbReference type="Proteomes" id="UP001596104"/>
    </source>
</evidence>
<dbReference type="InterPro" id="IPR046249">
    <property type="entry name" value="DUF6282"/>
</dbReference>
<comment type="caution">
    <text evidence="1">The sequence shown here is derived from an EMBL/GenBank/DDBJ whole genome shotgun (WGS) entry which is preliminary data.</text>
</comment>
<accession>A0ABW0HF83</accession>
<dbReference type="SUPFAM" id="SSF51556">
    <property type="entry name" value="Metallo-dependent hydrolases"/>
    <property type="match status" value="1"/>
</dbReference>
<dbReference type="RefSeq" id="WP_377010005.1">
    <property type="nucleotide sequence ID" value="NZ_JBHSLV010000032.1"/>
</dbReference>
<protein>
    <submittedName>
        <fullName evidence="1">DUF6282 family protein</fullName>
    </submittedName>
</protein>
<name>A0ABW0HF83_9HYPH</name>
<sequence>MTDAAATSQDARIKAMLKGAVDLHIHSGPSLMPRKIDHVEAVRQADEAGFAAILLKDHYYPTMPLATILNTHISKGVKVLGAIVLNNPLGSINPSAVDYALKQGARVVWMPTAHANNHLDHYKTDAKFDSKFPVATQKTLAPAPLSLLGPDGKISDEVKAILDLVAAADAVVSGGHHHVSELLPFYEEAKARGVKRLLLNHPTYVNECSLQDVRHLASLGVKMEHSICMFVPSTFLLFDADHLKAVIEAAGVENTLFGSDLGQNNNPTPVEGFEQIIALLIDAGFSDDQIRLMTAGNAADLAGLAPAAN</sequence>
<evidence type="ECO:0000313" key="1">
    <source>
        <dbReference type="EMBL" id="MFC5394589.1"/>
    </source>
</evidence>
<reference evidence="2" key="1">
    <citation type="journal article" date="2019" name="Int. J. Syst. Evol. Microbiol.">
        <title>The Global Catalogue of Microorganisms (GCM) 10K type strain sequencing project: providing services to taxonomists for standard genome sequencing and annotation.</title>
        <authorList>
            <consortium name="The Broad Institute Genomics Platform"/>
            <consortium name="The Broad Institute Genome Sequencing Center for Infectious Disease"/>
            <person name="Wu L."/>
            <person name="Ma J."/>
        </authorList>
    </citation>
    <scope>NUCLEOTIDE SEQUENCE [LARGE SCALE GENOMIC DNA]</scope>
    <source>
        <strain evidence="2">CGMCC 1.16326</strain>
    </source>
</reference>
<dbReference type="Gene3D" id="3.20.20.140">
    <property type="entry name" value="Metal-dependent hydrolases"/>
    <property type="match status" value="1"/>
</dbReference>
<gene>
    <name evidence="1" type="ORF">ACFPPC_18285</name>
</gene>